<evidence type="ECO:0000313" key="2">
    <source>
        <dbReference type="Proteomes" id="UP000624244"/>
    </source>
</evidence>
<reference evidence="1" key="1">
    <citation type="submission" date="2019-11" db="EMBL/GenBank/DDBJ databases">
        <title>Bipolaris sorokiniana Genome sequencing.</title>
        <authorList>
            <person name="Wang H."/>
        </authorList>
    </citation>
    <scope>NUCLEOTIDE SEQUENCE</scope>
</reference>
<dbReference type="AlphaFoldDB" id="A0A8H6DUE1"/>
<dbReference type="EMBL" id="WNKQ01000011">
    <property type="protein sequence ID" value="KAF5848309.1"/>
    <property type="molecule type" value="Genomic_DNA"/>
</dbReference>
<evidence type="ECO:0000313" key="1">
    <source>
        <dbReference type="EMBL" id="KAF5848309.1"/>
    </source>
</evidence>
<protein>
    <submittedName>
        <fullName evidence="1">Uncharacterized protein</fullName>
    </submittedName>
</protein>
<sequence length="187" mass="20958">MAETSYCKYSEEAEAHRQQSVNVFTLSNTEPITGNIAGTVSSHQAAASCNRVLPEPRDEQVGNMFRSRDAPSFFSSSYFGPQVAAKIIEEPAPYLSSSIRHASVSAQSFRDVGGPFSQIWDLLGILPRNRANVNRLVDVFIVEPNWTIDAIHSASFKTKYAEFWERKFGFDNYASIDLCRLPTPEER</sequence>
<gene>
    <name evidence="1" type="ORF">GGP41_005685</name>
</gene>
<proteinExistence type="predicted"/>
<comment type="caution">
    <text evidence="1">The sequence shown here is derived from an EMBL/GenBank/DDBJ whole genome shotgun (WGS) entry which is preliminary data.</text>
</comment>
<name>A0A8H6DUE1_COCSA</name>
<organism evidence="1 2">
    <name type="scientific">Cochliobolus sativus</name>
    <name type="common">Common root rot and spot blotch fungus</name>
    <name type="synonym">Bipolaris sorokiniana</name>
    <dbReference type="NCBI Taxonomy" id="45130"/>
    <lineage>
        <taxon>Eukaryota</taxon>
        <taxon>Fungi</taxon>
        <taxon>Dikarya</taxon>
        <taxon>Ascomycota</taxon>
        <taxon>Pezizomycotina</taxon>
        <taxon>Dothideomycetes</taxon>
        <taxon>Pleosporomycetidae</taxon>
        <taxon>Pleosporales</taxon>
        <taxon>Pleosporineae</taxon>
        <taxon>Pleosporaceae</taxon>
        <taxon>Bipolaris</taxon>
    </lineage>
</organism>
<dbReference type="Proteomes" id="UP000624244">
    <property type="component" value="Unassembled WGS sequence"/>
</dbReference>
<accession>A0A8H6DUE1</accession>